<organism evidence="1 2">
    <name type="scientific">Mortierella hygrophila</name>
    <dbReference type="NCBI Taxonomy" id="979708"/>
    <lineage>
        <taxon>Eukaryota</taxon>
        <taxon>Fungi</taxon>
        <taxon>Fungi incertae sedis</taxon>
        <taxon>Mucoromycota</taxon>
        <taxon>Mortierellomycotina</taxon>
        <taxon>Mortierellomycetes</taxon>
        <taxon>Mortierellales</taxon>
        <taxon>Mortierellaceae</taxon>
        <taxon>Mortierella</taxon>
    </lineage>
</organism>
<dbReference type="AlphaFoldDB" id="A0A9P6K480"/>
<gene>
    <name evidence="1" type="ORF">EC957_011317</name>
</gene>
<sequence length="185" mass="20684">MSERACHRFEKFQEKELVETAKISSVIDGFDQHECSTILKKYAPRLANCSVQKLMAKLIIDRGSIFDKYPDQERLPASIELENKVLQILIIIQPSLEISASGPKVDMLFVYNGVEISDVKFKKPGTTERDLAIQNKENVRLARCIQEAHAALGVPNPSILMVDIAGFVGVIYQVKPLKGSPSQEK</sequence>
<proteinExistence type="predicted"/>
<name>A0A9P6K480_9FUNG</name>
<keyword evidence="2" id="KW-1185">Reference proteome</keyword>
<evidence type="ECO:0000313" key="2">
    <source>
        <dbReference type="Proteomes" id="UP000723463"/>
    </source>
</evidence>
<comment type="caution">
    <text evidence="1">The sequence shown here is derived from an EMBL/GenBank/DDBJ whole genome shotgun (WGS) entry which is preliminary data.</text>
</comment>
<dbReference type="EMBL" id="JAAAXW010000079">
    <property type="protein sequence ID" value="KAF9545076.1"/>
    <property type="molecule type" value="Genomic_DNA"/>
</dbReference>
<reference evidence="1" key="1">
    <citation type="journal article" date="2020" name="Fungal Divers.">
        <title>Resolving the Mortierellaceae phylogeny through synthesis of multi-gene phylogenetics and phylogenomics.</title>
        <authorList>
            <person name="Vandepol N."/>
            <person name="Liber J."/>
            <person name="Desiro A."/>
            <person name="Na H."/>
            <person name="Kennedy M."/>
            <person name="Barry K."/>
            <person name="Grigoriev I.V."/>
            <person name="Miller A.N."/>
            <person name="O'Donnell K."/>
            <person name="Stajich J.E."/>
            <person name="Bonito G."/>
        </authorList>
    </citation>
    <scope>NUCLEOTIDE SEQUENCE</scope>
    <source>
        <strain evidence="1">NRRL 2591</strain>
    </source>
</reference>
<dbReference type="Proteomes" id="UP000723463">
    <property type="component" value="Unassembled WGS sequence"/>
</dbReference>
<protein>
    <submittedName>
        <fullName evidence="1">Uncharacterized protein</fullName>
    </submittedName>
</protein>
<accession>A0A9P6K480</accession>
<evidence type="ECO:0000313" key="1">
    <source>
        <dbReference type="EMBL" id="KAF9545076.1"/>
    </source>
</evidence>